<dbReference type="HAMAP" id="MF_00360">
    <property type="entry name" value="Ribosomal_bS6"/>
    <property type="match status" value="1"/>
</dbReference>
<comment type="subcellular location">
    <subcellularLocation>
        <location evidence="2">Plastid</location>
        <location evidence="2">Chloroplast</location>
    </subcellularLocation>
</comment>
<name>A0A516ZA26_9STRA</name>
<dbReference type="Gene3D" id="3.30.70.60">
    <property type="match status" value="1"/>
</dbReference>
<protein>
    <recommendedName>
        <fullName evidence="2">Small ribosomal subunit protein bS6c</fullName>
    </recommendedName>
</protein>
<dbReference type="RefSeq" id="YP_009684486.1">
    <property type="nucleotide sequence ID" value="NC_044407.1"/>
</dbReference>
<dbReference type="InterPro" id="IPR035980">
    <property type="entry name" value="Ribosomal_bS6_sf"/>
</dbReference>
<dbReference type="EMBL" id="MK518352">
    <property type="protein sequence ID" value="QDR24572.1"/>
    <property type="molecule type" value="Genomic_DNA"/>
</dbReference>
<comment type="function">
    <text evidence="2">Binds together with bS18 to 16S ribosomal RNA.</text>
</comment>
<proteinExistence type="inferred from homology"/>
<comment type="similarity">
    <text evidence="1 2">Belongs to the bacterial ribosomal protein bS6 family.</text>
</comment>
<dbReference type="GO" id="GO:0003735">
    <property type="term" value="F:structural constituent of ribosome"/>
    <property type="evidence" value="ECO:0007669"/>
    <property type="project" value="InterPro"/>
</dbReference>
<dbReference type="SUPFAM" id="SSF54995">
    <property type="entry name" value="Ribosomal protein S6"/>
    <property type="match status" value="1"/>
</dbReference>
<keyword evidence="2" id="KW-0687">Ribonucleoprotein</keyword>
<dbReference type="Pfam" id="PF01250">
    <property type="entry name" value="Ribosomal_S6"/>
    <property type="match status" value="1"/>
</dbReference>
<geneLocation type="chloroplast" evidence="3"/>
<evidence type="ECO:0000313" key="3">
    <source>
        <dbReference type="EMBL" id="QDR24572.1"/>
    </source>
</evidence>
<dbReference type="InterPro" id="IPR014717">
    <property type="entry name" value="Transl_elong_EF1B/ribsomal_bS6"/>
</dbReference>
<dbReference type="GO" id="GO:0006412">
    <property type="term" value="P:translation"/>
    <property type="evidence" value="ECO:0007669"/>
    <property type="project" value="UniProtKB-UniRule"/>
</dbReference>
<dbReference type="GO" id="GO:1990904">
    <property type="term" value="C:ribonucleoprotein complex"/>
    <property type="evidence" value="ECO:0007669"/>
    <property type="project" value="UniProtKB-KW"/>
</dbReference>
<dbReference type="InterPro" id="IPR020814">
    <property type="entry name" value="Ribosomal_S6_plastid/chlpt"/>
</dbReference>
<gene>
    <name evidence="2 3" type="primary">rps6</name>
</gene>
<reference evidence="3" key="1">
    <citation type="journal article" date="2019" name="J. Phycol.">
        <title>Dictyochophyceae plastid genomes reveal unusual variability of their organization.</title>
        <authorList>
            <person name="Han K.Y."/>
            <person name="Maciszewski K."/>
            <person name="Graf L."/>
            <person name="Yang J.H."/>
            <person name="Andersen R.A."/>
            <person name="Karnkowska A."/>
            <person name="Yoon H.S."/>
        </authorList>
    </citation>
    <scope>NUCLEOTIDE SEQUENCE</scope>
</reference>
<keyword evidence="3" id="KW-0934">Plastid</keyword>
<keyword evidence="2 3" id="KW-0689">Ribosomal protein</keyword>
<keyword evidence="3" id="KW-0150">Chloroplast</keyword>
<dbReference type="GO" id="GO:0009507">
    <property type="term" value="C:chloroplast"/>
    <property type="evidence" value="ECO:0007669"/>
    <property type="project" value="UniProtKB-SubCell"/>
</dbReference>
<keyword evidence="2" id="KW-0699">rRNA-binding</keyword>
<dbReference type="NCBIfam" id="TIGR00166">
    <property type="entry name" value="S6"/>
    <property type="match status" value="1"/>
</dbReference>
<evidence type="ECO:0000256" key="1">
    <source>
        <dbReference type="ARBA" id="ARBA00009512"/>
    </source>
</evidence>
<accession>A0A516ZA26</accession>
<dbReference type="InterPro" id="IPR000529">
    <property type="entry name" value="Ribosomal_bS6"/>
</dbReference>
<dbReference type="GO" id="GO:0005840">
    <property type="term" value="C:ribosome"/>
    <property type="evidence" value="ECO:0007669"/>
    <property type="project" value="UniProtKB-KW"/>
</dbReference>
<dbReference type="GeneID" id="41657437"/>
<dbReference type="GO" id="GO:0019843">
    <property type="term" value="F:rRNA binding"/>
    <property type="evidence" value="ECO:0007669"/>
    <property type="project" value="UniProtKB-UniRule"/>
</dbReference>
<evidence type="ECO:0000256" key="2">
    <source>
        <dbReference type="HAMAP-Rule" id="MF_00360"/>
    </source>
</evidence>
<dbReference type="AlphaFoldDB" id="A0A516ZA26"/>
<keyword evidence="2" id="KW-0694">RNA-binding</keyword>
<sequence>MVTLKERNDYESMVVLSSQCTELELKDIAFTYAQQLKRLGASEISVVSRGRRDFAYPTKSSKTGYFVEMYFHSSPQVLPLYENKLKLDKNVIRYLITNTDLV</sequence>
<organism evidence="3">
    <name type="scientific">Florenciella parvula</name>
    <dbReference type="NCBI Taxonomy" id="236787"/>
    <lineage>
        <taxon>Eukaryota</taxon>
        <taxon>Sar</taxon>
        <taxon>Stramenopiles</taxon>
        <taxon>Ochrophyta</taxon>
        <taxon>Dictyochophyceae</taxon>
        <taxon>Florenciellales</taxon>
        <taxon>Florenciella</taxon>
    </lineage>
</organism>
<dbReference type="CDD" id="cd00473">
    <property type="entry name" value="bS6"/>
    <property type="match status" value="1"/>
</dbReference>